<name>A0A1G6G6T6_BACOV</name>
<proteinExistence type="predicted"/>
<reference evidence="1 2" key="1">
    <citation type="submission" date="2016-10" db="EMBL/GenBank/DDBJ databases">
        <authorList>
            <person name="de Groot N.N."/>
        </authorList>
    </citation>
    <scope>NUCLEOTIDE SEQUENCE [LARGE SCALE GENOMIC DNA]</scope>
    <source>
        <strain evidence="1 2">NLAE-zl-C500</strain>
    </source>
</reference>
<protein>
    <submittedName>
        <fullName evidence="1">Uncharacterized protein</fullName>
    </submittedName>
</protein>
<gene>
    <name evidence="1" type="ORF">SAMN05192581_101460</name>
</gene>
<dbReference type="AlphaFoldDB" id="A0A1G6G6T6"/>
<dbReference type="Proteomes" id="UP000183670">
    <property type="component" value="Unassembled WGS sequence"/>
</dbReference>
<accession>A0A1G6G6T6</accession>
<organism evidence="1 2">
    <name type="scientific">Bacteroides ovatus</name>
    <dbReference type="NCBI Taxonomy" id="28116"/>
    <lineage>
        <taxon>Bacteria</taxon>
        <taxon>Pseudomonadati</taxon>
        <taxon>Bacteroidota</taxon>
        <taxon>Bacteroidia</taxon>
        <taxon>Bacteroidales</taxon>
        <taxon>Bacteroidaceae</taxon>
        <taxon>Bacteroides</taxon>
    </lineage>
</organism>
<evidence type="ECO:0000313" key="2">
    <source>
        <dbReference type="Proteomes" id="UP000183670"/>
    </source>
</evidence>
<sequence>MNEEQTLLLKVGGEGGFVEILQDSNGSFIYHYDQSSYKDFLPHDKNEIDKDTYTFDTLQEAIGQINLSLLVHGVILYADEDMGFDIKLAIHNRIKNL</sequence>
<evidence type="ECO:0000313" key="1">
    <source>
        <dbReference type="EMBL" id="SDB76896.1"/>
    </source>
</evidence>
<dbReference type="RefSeq" id="WP_046151585.1">
    <property type="nucleotide sequence ID" value="NZ_FMYE01000014.1"/>
</dbReference>
<dbReference type="EMBL" id="FMYE01000014">
    <property type="protein sequence ID" value="SDB76896.1"/>
    <property type="molecule type" value="Genomic_DNA"/>
</dbReference>